<feature type="region of interest" description="Disordered" evidence="1">
    <location>
        <begin position="113"/>
        <end position="139"/>
    </location>
</feature>
<organism evidence="3 4">
    <name type="scientific">Streptomyces sparsogenes DSM 40356</name>
    <dbReference type="NCBI Taxonomy" id="1331668"/>
    <lineage>
        <taxon>Bacteria</taxon>
        <taxon>Bacillati</taxon>
        <taxon>Actinomycetota</taxon>
        <taxon>Actinomycetes</taxon>
        <taxon>Kitasatosporales</taxon>
        <taxon>Streptomycetaceae</taxon>
        <taxon>Streptomyces</taxon>
    </lineage>
</organism>
<keyword evidence="4" id="KW-1185">Reference proteome</keyword>
<gene>
    <name evidence="3" type="ORF">SPAR_18203</name>
</gene>
<protein>
    <recommendedName>
        <fullName evidence="2">Resolvase/invertase-type recombinase catalytic domain-containing protein</fullName>
    </recommendedName>
</protein>
<dbReference type="InterPro" id="IPR006119">
    <property type="entry name" value="Resolv_N"/>
</dbReference>
<dbReference type="EMBL" id="ASQP01000252">
    <property type="protein sequence ID" value="OMI38027.1"/>
    <property type="molecule type" value="Genomic_DNA"/>
</dbReference>
<dbReference type="Pfam" id="PF00239">
    <property type="entry name" value="Resolvase"/>
    <property type="match status" value="1"/>
</dbReference>
<dbReference type="GO" id="GO:0000150">
    <property type="term" value="F:DNA strand exchange activity"/>
    <property type="evidence" value="ECO:0007669"/>
    <property type="project" value="InterPro"/>
</dbReference>
<evidence type="ECO:0000259" key="2">
    <source>
        <dbReference type="Pfam" id="PF00239"/>
    </source>
</evidence>
<proteinExistence type="predicted"/>
<feature type="region of interest" description="Disordered" evidence="1">
    <location>
        <begin position="151"/>
        <end position="172"/>
    </location>
</feature>
<evidence type="ECO:0000256" key="1">
    <source>
        <dbReference type="SAM" id="MobiDB-lite"/>
    </source>
</evidence>
<dbReference type="GO" id="GO:0003677">
    <property type="term" value="F:DNA binding"/>
    <property type="evidence" value="ECO:0007669"/>
    <property type="project" value="InterPro"/>
</dbReference>
<dbReference type="Gene3D" id="3.40.50.1390">
    <property type="entry name" value="Resolvase, N-terminal catalytic domain"/>
    <property type="match status" value="1"/>
</dbReference>
<reference evidence="3 4" key="1">
    <citation type="submission" date="2013-05" db="EMBL/GenBank/DDBJ databases">
        <title>Genome sequence of Streptomyces sparsogenes DSM 40356.</title>
        <authorList>
            <person name="Coyne S."/>
            <person name="Seebeck F.P."/>
        </authorList>
    </citation>
    <scope>NUCLEOTIDE SEQUENCE [LARGE SCALE GENOMIC DNA]</scope>
    <source>
        <strain evidence="3 4">DSM 40356</strain>
    </source>
</reference>
<sequence>MTEDGADSPTLAFIYDREATAQTDSLNSRIATCRTYAVNMKWEVAGQWVDRGDVALTDRRPHWRGMVAAMEAQEQGRKIVCLVADWGRISNNDEESARLRRLVSLAGGVCVTARGEDDSGEGTSRGRLTAPPPPPGRAFDDARKLLRRRGQVVAPGTTLVPHESLSHHLRNP</sequence>
<dbReference type="AlphaFoldDB" id="A0A1R1SIG8"/>
<dbReference type="Proteomes" id="UP000186168">
    <property type="component" value="Unassembled WGS sequence"/>
</dbReference>
<dbReference type="STRING" id="67365.GCA_001704635_03882"/>
<dbReference type="RefSeq" id="WP_065958850.1">
    <property type="nucleotide sequence ID" value="NZ_ASQP01000252.1"/>
</dbReference>
<feature type="domain" description="Resolvase/invertase-type recombinase catalytic" evidence="2">
    <location>
        <begin position="14"/>
        <end position="114"/>
    </location>
</feature>
<comment type="caution">
    <text evidence="3">The sequence shown here is derived from an EMBL/GenBank/DDBJ whole genome shotgun (WGS) entry which is preliminary data.</text>
</comment>
<evidence type="ECO:0000313" key="3">
    <source>
        <dbReference type="EMBL" id="OMI38027.1"/>
    </source>
</evidence>
<dbReference type="GeneID" id="96741941"/>
<name>A0A1R1SIG8_9ACTN</name>
<accession>A0A1R1SIG8</accession>
<evidence type="ECO:0000313" key="4">
    <source>
        <dbReference type="Proteomes" id="UP000186168"/>
    </source>
</evidence>
<dbReference type="InterPro" id="IPR036162">
    <property type="entry name" value="Resolvase-like_N_sf"/>
</dbReference>